<sequence>MNLLVADRRPAYVSPSLWFKQRSTALVLLVAIADLLFYDVPAAGLPIALFLVLLLAAAAAFNRLRSSGQSRLAAIVLVVAAVAALAMDANPLSVALAIGLSAAGIVLLVHGAAGWLTVAAIAILMPLGGWLRFAADLLLMRRAMSRRGRLRFDILGWIVPVGLSLFFLAVFLAANPVIERWAALLRPDRLMLVDGPRFLFWLTMALLVWPILHLVRSRRTLPFTLPAAGESWSSFLGEVAVRRSLVSFNLLFALQTLTDAGYLWGGAALPEGMTHAEYAHRGAYPLMVAAMVAAAFVLVALRHDSDGQRPRALKPLLLVFVGQGLVLVASSMLRLDLYVGAYSLTLWRVAAFIWMGLVAFGFVTILIRIVSGQSTRWLLNVNASAALVTLWVCCLVDLAGLVTAFNIAHSREATGQGPQLDLTYIAHTFGAQAIPALDSRRDLLAGQGKHWITRVDGVWISISLDDWRDQMARKALATEESWRTWSFADWRLRRYLSEAPQWAAFERR</sequence>
<feature type="transmembrane region" description="Helical" evidence="1">
    <location>
        <begin position="313"/>
        <end position="333"/>
    </location>
</feature>
<dbReference type="Pfam" id="PF13687">
    <property type="entry name" value="DUF4153"/>
    <property type="match status" value="1"/>
</dbReference>
<feature type="transmembrane region" description="Helical" evidence="1">
    <location>
        <begin position="154"/>
        <end position="178"/>
    </location>
</feature>
<dbReference type="RefSeq" id="WP_101288959.1">
    <property type="nucleotide sequence ID" value="NZ_FOUQ01000012.1"/>
</dbReference>
<comment type="caution">
    <text evidence="2">The sequence shown here is derived from an EMBL/GenBank/DDBJ whole genome shotgun (WGS) entry which is preliminary data.</text>
</comment>
<keyword evidence="3" id="KW-1185">Reference proteome</keyword>
<feature type="transmembrane region" description="Helical" evidence="1">
    <location>
        <begin position="284"/>
        <end position="301"/>
    </location>
</feature>
<keyword evidence="1" id="KW-1133">Transmembrane helix</keyword>
<organism evidence="2 3">
    <name type="scientific">Pleomorphomonas diazotrophica</name>
    <dbReference type="NCBI Taxonomy" id="1166257"/>
    <lineage>
        <taxon>Bacteria</taxon>
        <taxon>Pseudomonadati</taxon>
        <taxon>Pseudomonadota</taxon>
        <taxon>Alphaproteobacteria</taxon>
        <taxon>Hyphomicrobiales</taxon>
        <taxon>Pleomorphomonadaceae</taxon>
        <taxon>Pleomorphomonas</taxon>
    </lineage>
</organism>
<dbReference type="OrthoDB" id="7280060at2"/>
<feature type="transmembrane region" description="Helical" evidence="1">
    <location>
        <begin position="198"/>
        <end position="215"/>
    </location>
</feature>
<protein>
    <submittedName>
        <fullName evidence="2">DUF4173 domain-containing protein</fullName>
    </submittedName>
</protein>
<feature type="transmembrane region" description="Helical" evidence="1">
    <location>
        <begin position="73"/>
        <end position="106"/>
    </location>
</feature>
<feature type="transmembrane region" description="Helical" evidence="1">
    <location>
        <begin position="44"/>
        <end position="61"/>
    </location>
</feature>
<dbReference type="EMBL" id="PJNW01000005">
    <property type="protein sequence ID" value="PKR89651.1"/>
    <property type="molecule type" value="Genomic_DNA"/>
</dbReference>
<evidence type="ECO:0000256" key="1">
    <source>
        <dbReference type="SAM" id="Phobius"/>
    </source>
</evidence>
<feature type="transmembrane region" description="Helical" evidence="1">
    <location>
        <begin position="245"/>
        <end position="264"/>
    </location>
</feature>
<accession>A0A1I4VL08</accession>
<proteinExistence type="predicted"/>
<feature type="transmembrane region" description="Helical" evidence="1">
    <location>
        <begin position="379"/>
        <end position="402"/>
    </location>
</feature>
<feature type="transmembrane region" description="Helical" evidence="1">
    <location>
        <begin position="112"/>
        <end position="133"/>
    </location>
</feature>
<evidence type="ECO:0000313" key="2">
    <source>
        <dbReference type="EMBL" id="PKR89651.1"/>
    </source>
</evidence>
<keyword evidence="1" id="KW-0812">Transmembrane</keyword>
<keyword evidence="1" id="KW-0472">Membrane</keyword>
<reference evidence="2 3" key="1">
    <citation type="submission" date="2017-12" db="EMBL/GenBank/DDBJ databases">
        <title>Anaerobic carbon monoxide metabolism by Pleomorphomonas carboxyditropha sp. nov., a new mesophilic hydrogenogenic carboxidotroph.</title>
        <authorList>
            <person name="Esquivel-Elizondo S."/>
            <person name="Krajmalnik-Brown R."/>
        </authorList>
    </citation>
    <scope>NUCLEOTIDE SEQUENCE [LARGE SCALE GENOMIC DNA]</scope>
    <source>
        <strain evidence="2 3">R5-392</strain>
    </source>
</reference>
<evidence type="ECO:0000313" key="3">
    <source>
        <dbReference type="Proteomes" id="UP000233491"/>
    </source>
</evidence>
<name>A0A1I4VL08_9HYPH</name>
<dbReference type="Proteomes" id="UP000233491">
    <property type="component" value="Unassembled WGS sequence"/>
</dbReference>
<gene>
    <name evidence="2" type="ORF">CXZ10_09835</name>
</gene>
<dbReference type="InterPro" id="IPR025291">
    <property type="entry name" value="DUF4153"/>
</dbReference>
<dbReference type="AlphaFoldDB" id="A0A1I4VL08"/>
<feature type="transmembrane region" description="Helical" evidence="1">
    <location>
        <begin position="345"/>
        <end position="367"/>
    </location>
</feature>